<dbReference type="AlphaFoldDB" id="A0A2J6RN82"/>
<accession>A0A2J6RN82</accession>
<protein>
    <submittedName>
        <fullName evidence="1">Uncharacterized protein</fullName>
    </submittedName>
</protein>
<sequence>MSLLQIIPLTPSLHHLHRLGALIGSWAWGPSKAKGTANHMLAEHTAPPPLRFQRARLSHKPHLVTVKRRRTSVAEHCSGAERSSKLEAAPLLPMFLATCQDGYSNVLGWQQQSQLLCAVLETLELYRCVFASSLEHRLFCLAHLTLILEQPVGWNSPTPDPPWIKATQSHINAGRHPFAIATSWRETFLMDTPRLQEKHF</sequence>
<evidence type="ECO:0000313" key="1">
    <source>
        <dbReference type="EMBL" id="PMD39968.1"/>
    </source>
</evidence>
<dbReference type="Proteomes" id="UP000235786">
    <property type="component" value="Unassembled WGS sequence"/>
</dbReference>
<reference evidence="1 2" key="1">
    <citation type="submission" date="2016-04" db="EMBL/GenBank/DDBJ databases">
        <title>A degradative enzymes factory behind the ericoid mycorrhizal symbiosis.</title>
        <authorList>
            <consortium name="DOE Joint Genome Institute"/>
            <person name="Martino E."/>
            <person name="Morin E."/>
            <person name="Grelet G."/>
            <person name="Kuo A."/>
            <person name="Kohler A."/>
            <person name="Daghino S."/>
            <person name="Barry K."/>
            <person name="Choi C."/>
            <person name="Cichocki N."/>
            <person name="Clum A."/>
            <person name="Copeland A."/>
            <person name="Hainaut M."/>
            <person name="Haridas S."/>
            <person name="Labutti K."/>
            <person name="Lindquist E."/>
            <person name="Lipzen A."/>
            <person name="Khouja H.-R."/>
            <person name="Murat C."/>
            <person name="Ohm R."/>
            <person name="Olson A."/>
            <person name="Spatafora J."/>
            <person name="Veneault-Fourrey C."/>
            <person name="Henrissat B."/>
            <person name="Grigoriev I."/>
            <person name="Martin F."/>
            <person name="Perotto S."/>
        </authorList>
    </citation>
    <scope>NUCLEOTIDE SEQUENCE [LARGE SCALE GENOMIC DNA]</scope>
    <source>
        <strain evidence="1 2">F</strain>
    </source>
</reference>
<gene>
    <name evidence="1" type="ORF">L207DRAFT_529886</name>
</gene>
<evidence type="ECO:0000313" key="2">
    <source>
        <dbReference type="Proteomes" id="UP000235786"/>
    </source>
</evidence>
<proteinExistence type="predicted"/>
<dbReference type="EMBL" id="KZ613946">
    <property type="protein sequence ID" value="PMD39968.1"/>
    <property type="molecule type" value="Genomic_DNA"/>
</dbReference>
<organism evidence="1 2">
    <name type="scientific">Hyaloscypha variabilis (strain UAMH 11265 / GT02V1 / F)</name>
    <name type="common">Meliniomyces variabilis</name>
    <dbReference type="NCBI Taxonomy" id="1149755"/>
    <lineage>
        <taxon>Eukaryota</taxon>
        <taxon>Fungi</taxon>
        <taxon>Dikarya</taxon>
        <taxon>Ascomycota</taxon>
        <taxon>Pezizomycotina</taxon>
        <taxon>Leotiomycetes</taxon>
        <taxon>Helotiales</taxon>
        <taxon>Hyaloscyphaceae</taxon>
        <taxon>Hyaloscypha</taxon>
        <taxon>Hyaloscypha variabilis</taxon>
    </lineage>
</organism>
<name>A0A2J6RN82_HYAVF</name>
<keyword evidence="2" id="KW-1185">Reference proteome</keyword>